<comment type="caution">
    <text evidence="2">The sequence shown here is derived from an EMBL/GenBank/DDBJ whole genome shotgun (WGS) entry which is preliminary data.</text>
</comment>
<dbReference type="CDD" id="cd04301">
    <property type="entry name" value="NAT_SF"/>
    <property type="match status" value="1"/>
</dbReference>
<dbReference type="InterPro" id="IPR016181">
    <property type="entry name" value="Acyl_CoA_acyltransferase"/>
</dbReference>
<dbReference type="PANTHER" id="PTHR43617:SF38">
    <property type="entry name" value="N-ACETYLTRANSFERASE DOMAIN-CONTAINING PROTEIN"/>
    <property type="match status" value="1"/>
</dbReference>
<proteinExistence type="predicted"/>
<accession>A0A644X1C4</accession>
<evidence type="ECO:0000313" key="2">
    <source>
        <dbReference type="EMBL" id="MPM09889.1"/>
    </source>
</evidence>
<dbReference type="InterPro" id="IPR050276">
    <property type="entry name" value="MshD_Acetyltransferase"/>
</dbReference>
<name>A0A644X1C4_9ZZZZ</name>
<protein>
    <recommendedName>
        <fullName evidence="1">N-acetyltransferase domain-containing protein</fullName>
    </recommendedName>
</protein>
<dbReference type="Gene3D" id="3.40.630.30">
    <property type="match status" value="1"/>
</dbReference>
<dbReference type="GO" id="GO:0016747">
    <property type="term" value="F:acyltransferase activity, transferring groups other than amino-acyl groups"/>
    <property type="evidence" value="ECO:0007669"/>
    <property type="project" value="InterPro"/>
</dbReference>
<dbReference type="AlphaFoldDB" id="A0A644X1C4"/>
<dbReference type="InterPro" id="IPR000182">
    <property type="entry name" value="GNAT_dom"/>
</dbReference>
<feature type="domain" description="N-acetyltransferase" evidence="1">
    <location>
        <begin position="5"/>
        <end position="156"/>
    </location>
</feature>
<evidence type="ECO:0000259" key="1">
    <source>
        <dbReference type="PROSITE" id="PS51186"/>
    </source>
</evidence>
<dbReference type="PROSITE" id="PS51186">
    <property type="entry name" value="GNAT"/>
    <property type="match status" value="1"/>
</dbReference>
<dbReference type="Pfam" id="PF13527">
    <property type="entry name" value="Acetyltransf_9"/>
    <property type="match status" value="1"/>
</dbReference>
<dbReference type="SUPFAM" id="SSF55729">
    <property type="entry name" value="Acyl-CoA N-acyltransferases (Nat)"/>
    <property type="match status" value="1"/>
</dbReference>
<organism evidence="2">
    <name type="scientific">bioreactor metagenome</name>
    <dbReference type="NCBI Taxonomy" id="1076179"/>
    <lineage>
        <taxon>unclassified sequences</taxon>
        <taxon>metagenomes</taxon>
        <taxon>ecological metagenomes</taxon>
    </lineage>
</organism>
<dbReference type="EMBL" id="VSSQ01001624">
    <property type="protein sequence ID" value="MPM09889.1"/>
    <property type="molecule type" value="Genomic_DNA"/>
</dbReference>
<sequence length="219" mass="24472">MRQDIELRLETPQDYSEVEHITREAFWNKHVPGCDEHYLAHVLRSSAAFVPELDFVAVHDGKVVGNIMYTKAVIRCDDGTEQNVLSFGPISVLPLMQGQGVGSMLIRHTLENAKEMGYTAVLIYGDPGYYSRFGFVSAELYGIGTSDDFYAEALQALELVPDALAKSAGKFLEDHAYEIDEAAAAAFDKQFLPKALRDDIPSQRHFKEMLKARKPRTIG</sequence>
<reference evidence="2" key="1">
    <citation type="submission" date="2019-08" db="EMBL/GenBank/DDBJ databases">
        <authorList>
            <person name="Kucharzyk K."/>
            <person name="Murdoch R.W."/>
            <person name="Higgins S."/>
            <person name="Loffler F."/>
        </authorList>
    </citation>
    <scope>NUCLEOTIDE SEQUENCE</scope>
</reference>
<dbReference type="PANTHER" id="PTHR43617">
    <property type="entry name" value="L-AMINO ACID N-ACETYLTRANSFERASE"/>
    <property type="match status" value="1"/>
</dbReference>
<gene>
    <name evidence="2" type="ORF">SDC9_56212</name>
</gene>